<keyword evidence="4" id="KW-1185">Reference proteome</keyword>
<feature type="region of interest" description="Disordered" evidence="1">
    <location>
        <begin position="98"/>
        <end position="131"/>
    </location>
</feature>
<proteinExistence type="predicted"/>
<accession>A0ABT7F0I2</accession>
<evidence type="ECO:0000256" key="2">
    <source>
        <dbReference type="SAM" id="SignalP"/>
    </source>
</evidence>
<feature type="signal peptide" evidence="2">
    <location>
        <begin position="1"/>
        <end position="21"/>
    </location>
</feature>
<keyword evidence="2" id="KW-0732">Signal</keyword>
<dbReference type="RefSeq" id="WP_284480907.1">
    <property type="nucleotide sequence ID" value="NZ_JASNJD010000006.1"/>
</dbReference>
<protein>
    <recommendedName>
        <fullName evidence="5">AAA+ family ATPase</fullName>
    </recommendedName>
</protein>
<reference evidence="3 4" key="1">
    <citation type="submission" date="2023-05" db="EMBL/GenBank/DDBJ databases">
        <title>Pseudodonghicola sp. nov.</title>
        <authorList>
            <person name="Huang J."/>
        </authorList>
    </citation>
    <scope>NUCLEOTIDE SEQUENCE [LARGE SCALE GENOMIC DNA]</scope>
    <source>
        <strain evidence="3 4">IC7</strain>
    </source>
</reference>
<sequence>MRYVFSLLLAAGLLTAPAAFADEETEDTGPSKMEQGLQLFMDGLRQEMAPTVDSLRDWAERAGPSMRSFMEEMGPALAEMMDEVRDWTRYYPPEMLPNGDILIRRRPDPVPDQPEGEAPADEALPEGGTDI</sequence>
<evidence type="ECO:0000313" key="3">
    <source>
        <dbReference type="EMBL" id="MDK3018098.1"/>
    </source>
</evidence>
<name>A0ABT7F0I2_9RHOB</name>
<evidence type="ECO:0008006" key="5">
    <source>
        <dbReference type="Google" id="ProtNLM"/>
    </source>
</evidence>
<dbReference type="EMBL" id="JASNJD010000006">
    <property type="protein sequence ID" value="MDK3018098.1"/>
    <property type="molecule type" value="Genomic_DNA"/>
</dbReference>
<organism evidence="3 4">
    <name type="scientific">Pseudodonghicola flavimaris</name>
    <dbReference type="NCBI Taxonomy" id="3050036"/>
    <lineage>
        <taxon>Bacteria</taxon>
        <taxon>Pseudomonadati</taxon>
        <taxon>Pseudomonadota</taxon>
        <taxon>Alphaproteobacteria</taxon>
        <taxon>Rhodobacterales</taxon>
        <taxon>Paracoccaceae</taxon>
        <taxon>Pseudodonghicola</taxon>
    </lineage>
</organism>
<evidence type="ECO:0000256" key="1">
    <source>
        <dbReference type="SAM" id="MobiDB-lite"/>
    </source>
</evidence>
<evidence type="ECO:0000313" key="4">
    <source>
        <dbReference type="Proteomes" id="UP001243757"/>
    </source>
</evidence>
<dbReference type="Proteomes" id="UP001243757">
    <property type="component" value="Unassembled WGS sequence"/>
</dbReference>
<gene>
    <name evidence="3" type="ORF">QO033_10460</name>
</gene>
<comment type="caution">
    <text evidence="3">The sequence shown here is derived from an EMBL/GenBank/DDBJ whole genome shotgun (WGS) entry which is preliminary data.</text>
</comment>
<feature type="compositionally biased region" description="Acidic residues" evidence="1">
    <location>
        <begin position="114"/>
        <end position="124"/>
    </location>
</feature>
<feature type="chain" id="PRO_5047334801" description="AAA+ family ATPase" evidence="2">
    <location>
        <begin position="22"/>
        <end position="131"/>
    </location>
</feature>